<dbReference type="InterPro" id="IPR052164">
    <property type="entry name" value="Anthracycline_SecMetBiosynth"/>
</dbReference>
<dbReference type="PROSITE" id="PS51819">
    <property type="entry name" value="VOC"/>
    <property type="match status" value="1"/>
</dbReference>
<dbReference type="InterPro" id="IPR029068">
    <property type="entry name" value="Glyas_Bleomycin-R_OHBP_Dase"/>
</dbReference>
<dbReference type="AlphaFoldDB" id="A0A3N9TCF2"/>
<protein>
    <submittedName>
        <fullName evidence="2">VOC family protein</fullName>
    </submittedName>
</protein>
<name>A0A3N9TCF2_9VIBR</name>
<reference evidence="2 3" key="1">
    <citation type="submission" date="2018-11" db="EMBL/GenBank/DDBJ databases">
        <title>Vibrio LJC006 sp. nov., isolated from seawater during the bloom of the enteromorpha.</title>
        <authorList>
            <person name="Liang J."/>
        </authorList>
    </citation>
    <scope>NUCLEOTIDE SEQUENCE [LARGE SCALE GENOMIC DNA]</scope>
    <source>
        <strain evidence="2 3">LJC006</strain>
    </source>
</reference>
<keyword evidence="3" id="KW-1185">Reference proteome</keyword>
<dbReference type="Gene3D" id="3.10.180.10">
    <property type="entry name" value="2,3-Dihydroxybiphenyl 1,2-Dioxygenase, domain 1"/>
    <property type="match status" value="1"/>
</dbReference>
<dbReference type="InterPro" id="IPR037523">
    <property type="entry name" value="VOC_core"/>
</dbReference>
<dbReference type="RefSeq" id="WP_124938486.1">
    <property type="nucleotide sequence ID" value="NZ_RJVQ01000009.1"/>
</dbReference>
<dbReference type="Proteomes" id="UP000281112">
    <property type="component" value="Unassembled WGS sequence"/>
</dbReference>
<comment type="caution">
    <text evidence="2">The sequence shown here is derived from an EMBL/GenBank/DDBJ whole genome shotgun (WGS) entry which is preliminary data.</text>
</comment>
<dbReference type="InterPro" id="IPR004360">
    <property type="entry name" value="Glyas_Fos-R_dOase_dom"/>
</dbReference>
<evidence type="ECO:0000259" key="1">
    <source>
        <dbReference type="PROSITE" id="PS51819"/>
    </source>
</evidence>
<sequence>MNEHEKLNYVELPSSDLMATKAFFTAVFDWKFVDYGEDYTCFTKQGLDGGFYRSDLTCNTEKGSALLVFYSEDIDCTLKKVLVHGGTIVKQIFEFPGGVRFHFTEPSGNEFAVWSERRSPHGNGCGL</sequence>
<dbReference type="EMBL" id="RJVQ01000009">
    <property type="protein sequence ID" value="RQW61888.1"/>
    <property type="molecule type" value="Genomic_DNA"/>
</dbReference>
<organism evidence="2 3">
    <name type="scientific">Vibrio viridaestus</name>
    <dbReference type="NCBI Taxonomy" id="2487322"/>
    <lineage>
        <taxon>Bacteria</taxon>
        <taxon>Pseudomonadati</taxon>
        <taxon>Pseudomonadota</taxon>
        <taxon>Gammaproteobacteria</taxon>
        <taxon>Vibrionales</taxon>
        <taxon>Vibrionaceae</taxon>
        <taxon>Vibrio</taxon>
    </lineage>
</organism>
<evidence type="ECO:0000313" key="2">
    <source>
        <dbReference type="EMBL" id="RQW61888.1"/>
    </source>
</evidence>
<dbReference type="CDD" id="cd07247">
    <property type="entry name" value="SgaA_N_like"/>
    <property type="match status" value="1"/>
</dbReference>
<evidence type="ECO:0000313" key="3">
    <source>
        <dbReference type="Proteomes" id="UP000281112"/>
    </source>
</evidence>
<dbReference type="OrthoDB" id="9792323at2"/>
<feature type="domain" description="VOC" evidence="1">
    <location>
        <begin position="6"/>
        <end position="116"/>
    </location>
</feature>
<dbReference type="PANTHER" id="PTHR33993">
    <property type="entry name" value="GLYOXALASE-RELATED"/>
    <property type="match status" value="1"/>
</dbReference>
<accession>A0A3N9TCF2</accession>
<gene>
    <name evidence="2" type="ORF">EES38_17425</name>
</gene>
<dbReference type="PANTHER" id="PTHR33993:SF1">
    <property type="entry name" value="GLYOXALASE FAMILY PROTEIN"/>
    <property type="match status" value="1"/>
</dbReference>
<dbReference type="SUPFAM" id="SSF54593">
    <property type="entry name" value="Glyoxalase/Bleomycin resistance protein/Dihydroxybiphenyl dioxygenase"/>
    <property type="match status" value="1"/>
</dbReference>
<proteinExistence type="predicted"/>
<dbReference type="Pfam" id="PF00903">
    <property type="entry name" value="Glyoxalase"/>
    <property type="match status" value="1"/>
</dbReference>